<keyword evidence="1" id="KW-1133">Transmembrane helix</keyword>
<proteinExistence type="predicted"/>
<feature type="transmembrane region" description="Helical" evidence="1">
    <location>
        <begin position="49"/>
        <end position="70"/>
    </location>
</feature>
<protein>
    <submittedName>
        <fullName evidence="2">DUF3810 domain-containing protein</fullName>
    </submittedName>
</protein>
<accession>A0ABW5SDM5</accession>
<name>A0ABW5SDM5_9FLAO</name>
<evidence type="ECO:0000256" key="1">
    <source>
        <dbReference type="SAM" id="Phobius"/>
    </source>
</evidence>
<dbReference type="Pfam" id="PF12725">
    <property type="entry name" value="DUF3810"/>
    <property type="match status" value="1"/>
</dbReference>
<keyword evidence="1" id="KW-0472">Membrane</keyword>
<organism evidence="2 3">
    <name type="scientific">Mesonia sediminis</name>
    <dbReference type="NCBI Taxonomy" id="1703946"/>
    <lineage>
        <taxon>Bacteria</taxon>
        <taxon>Pseudomonadati</taxon>
        <taxon>Bacteroidota</taxon>
        <taxon>Flavobacteriia</taxon>
        <taxon>Flavobacteriales</taxon>
        <taxon>Flavobacteriaceae</taxon>
        <taxon>Mesonia</taxon>
    </lineage>
</organism>
<keyword evidence="1" id="KW-0812">Transmembrane</keyword>
<reference evidence="3" key="1">
    <citation type="journal article" date="2019" name="Int. J. Syst. Evol. Microbiol.">
        <title>The Global Catalogue of Microorganisms (GCM) 10K type strain sequencing project: providing services to taxonomists for standard genome sequencing and annotation.</title>
        <authorList>
            <consortium name="The Broad Institute Genomics Platform"/>
            <consortium name="The Broad Institute Genome Sequencing Center for Infectious Disease"/>
            <person name="Wu L."/>
            <person name="Ma J."/>
        </authorList>
    </citation>
    <scope>NUCLEOTIDE SEQUENCE [LARGE SCALE GENOMIC DNA]</scope>
    <source>
        <strain evidence="3">KCTC 42255</strain>
    </source>
</reference>
<comment type="caution">
    <text evidence="2">The sequence shown here is derived from an EMBL/GenBank/DDBJ whole genome shotgun (WGS) entry which is preliminary data.</text>
</comment>
<feature type="transmembrane region" description="Helical" evidence="1">
    <location>
        <begin position="91"/>
        <end position="111"/>
    </location>
</feature>
<dbReference type="RefSeq" id="WP_379044702.1">
    <property type="nucleotide sequence ID" value="NZ_JBHULZ010000023.1"/>
</dbReference>
<evidence type="ECO:0000313" key="3">
    <source>
        <dbReference type="Proteomes" id="UP001597357"/>
    </source>
</evidence>
<gene>
    <name evidence="2" type="ORF">ACFSQ0_04425</name>
</gene>
<keyword evidence="3" id="KW-1185">Reference proteome</keyword>
<evidence type="ECO:0000313" key="2">
    <source>
        <dbReference type="EMBL" id="MFD2697229.1"/>
    </source>
</evidence>
<sequence length="359" mass="41963">MKRKILIAFAIFLPIQIMFLQFLKTQPQWVELYYSQGIYPYLSSLLRLAFGFIPFSVGDVLYGVLIFISLRWIYKRIRNNFREFNKWGVELLAFFSILIFFFHLFWGYNFYRQPLHHSLQLKADYNLPELNNYTEHLIEKTNKLQLQLTQNENKPVEFSFHKFEVGRLMTDGYHHLAKTNANFIYENPSIKPSLLSIPLSYMGFNGYLNPLTNEAQVNTRIPLFKLPTTTSHEIGHQIGYAKENEANFMACKVSMNHSNAAIRFAGYAFALQYCLGDLMQKDPCQADNLIGLLNTGVLQNYQEVGDFWQAHQNPLEPLFKSFYNQFLKANNQPLGMKSYNYVVALLVNDFYQTKTLATY</sequence>
<dbReference type="InterPro" id="IPR024294">
    <property type="entry name" value="DUF3810"/>
</dbReference>
<dbReference type="Proteomes" id="UP001597357">
    <property type="component" value="Unassembled WGS sequence"/>
</dbReference>
<dbReference type="EMBL" id="JBHULZ010000023">
    <property type="protein sequence ID" value="MFD2697229.1"/>
    <property type="molecule type" value="Genomic_DNA"/>
</dbReference>